<dbReference type="PANTHER" id="PTHR34702:SF1">
    <property type="entry name" value="NA(+)_H(+) ANTIPORTER SUBUNIT F"/>
    <property type="match status" value="1"/>
</dbReference>
<evidence type="ECO:0000256" key="7">
    <source>
        <dbReference type="SAM" id="Phobius"/>
    </source>
</evidence>
<protein>
    <submittedName>
        <fullName evidence="8">pH regulation protein F</fullName>
    </submittedName>
</protein>
<keyword evidence="5 7" id="KW-1133">Transmembrane helix</keyword>
<feature type="transmembrane region" description="Helical" evidence="7">
    <location>
        <begin position="36"/>
        <end position="55"/>
    </location>
</feature>
<name>A0A7C2BJT7_9CREN</name>
<evidence type="ECO:0000256" key="4">
    <source>
        <dbReference type="ARBA" id="ARBA00022692"/>
    </source>
</evidence>
<evidence type="ECO:0000256" key="5">
    <source>
        <dbReference type="ARBA" id="ARBA00022989"/>
    </source>
</evidence>
<dbReference type="Pfam" id="PF04066">
    <property type="entry name" value="MrpF_PhaF"/>
    <property type="match status" value="1"/>
</dbReference>
<evidence type="ECO:0000313" key="8">
    <source>
        <dbReference type="EMBL" id="HEF86835.1"/>
    </source>
</evidence>
<dbReference type="GO" id="GO:0015385">
    <property type="term" value="F:sodium:proton antiporter activity"/>
    <property type="evidence" value="ECO:0007669"/>
    <property type="project" value="TreeGrafter"/>
</dbReference>
<feature type="transmembrane region" description="Helical" evidence="7">
    <location>
        <begin position="61"/>
        <end position="81"/>
    </location>
</feature>
<dbReference type="EMBL" id="DSJT01000003">
    <property type="protein sequence ID" value="HEF86835.1"/>
    <property type="molecule type" value="Genomic_DNA"/>
</dbReference>
<proteinExistence type="predicted"/>
<comment type="caution">
    <text evidence="8">The sequence shown here is derived from an EMBL/GenBank/DDBJ whole genome shotgun (WGS) entry which is preliminary data.</text>
</comment>
<gene>
    <name evidence="8" type="ORF">ENP55_00695</name>
</gene>
<evidence type="ECO:0000256" key="3">
    <source>
        <dbReference type="ARBA" id="ARBA00022475"/>
    </source>
</evidence>
<reference evidence="8" key="1">
    <citation type="journal article" date="2020" name="mSystems">
        <title>Genome- and Community-Level Interaction Insights into Carbon Utilization and Element Cycling Functions of Hydrothermarchaeota in Hydrothermal Sediment.</title>
        <authorList>
            <person name="Zhou Z."/>
            <person name="Liu Y."/>
            <person name="Xu W."/>
            <person name="Pan J."/>
            <person name="Luo Z.H."/>
            <person name="Li M."/>
        </authorList>
    </citation>
    <scope>NUCLEOTIDE SEQUENCE [LARGE SCALE GENOMIC DNA]</scope>
    <source>
        <strain evidence="8">SpSt-23</strain>
    </source>
</reference>
<dbReference type="AlphaFoldDB" id="A0A7C2BJT7"/>
<dbReference type="InterPro" id="IPR007208">
    <property type="entry name" value="MrpF/PhaF-like"/>
</dbReference>
<accession>A0A7C2BJT7</accession>
<evidence type="ECO:0000256" key="2">
    <source>
        <dbReference type="ARBA" id="ARBA00022448"/>
    </source>
</evidence>
<evidence type="ECO:0000256" key="1">
    <source>
        <dbReference type="ARBA" id="ARBA00004651"/>
    </source>
</evidence>
<dbReference type="PANTHER" id="PTHR34702">
    <property type="entry name" value="NA(+)/H(+) ANTIPORTER SUBUNIT F1"/>
    <property type="match status" value="1"/>
</dbReference>
<feature type="transmembrane region" description="Helical" evidence="7">
    <location>
        <begin position="6"/>
        <end position="24"/>
    </location>
</feature>
<keyword evidence="2" id="KW-0813">Transport</keyword>
<organism evidence="8">
    <name type="scientific">Thermosphaera aggregans</name>
    <dbReference type="NCBI Taxonomy" id="54254"/>
    <lineage>
        <taxon>Archaea</taxon>
        <taxon>Thermoproteota</taxon>
        <taxon>Thermoprotei</taxon>
        <taxon>Desulfurococcales</taxon>
        <taxon>Desulfurococcaceae</taxon>
        <taxon>Thermosphaera</taxon>
    </lineage>
</organism>
<keyword evidence="4 7" id="KW-0812">Transmembrane</keyword>
<keyword evidence="6 7" id="KW-0472">Membrane</keyword>
<dbReference type="GO" id="GO:0005886">
    <property type="term" value="C:plasma membrane"/>
    <property type="evidence" value="ECO:0007669"/>
    <property type="project" value="UniProtKB-SubCell"/>
</dbReference>
<comment type="subcellular location">
    <subcellularLocation>
        <location evidence="1">Cell membrane</location>
        <topology evidence="1">Multi-pass membrane protein</topology>
    </subcellularLocation>
</comment>
<sequence>MDLVQSLVIVFLPFYLVAIVLYLIRAIKGPTIGDQVLAIDSMTYDLAALLVILGLFFKEPILIVTAIPLALWIYALDIYIAKYLEKGDMGG</sequence>
<keyword evidence="3" id="KW-1003">Cell membrane</keyword>
<evidence type="ECO:0000256" key="6">
    <source>
        <dbReference type="ARBA" id="ARBA00023136"/>
    </source>
</evidence>